<dbReference type="Pfam" id="PF00440">
    <property type="entry name" value="TetR_N"/>
    <property type="match status" value="1"/>
</dbReference>
<dbReference type="PROSITE" id="PS50977">
    <property type="entry name" value="HTH_TETR_2"/>
    <property type="match status" value="1"/>
</dbReference>
<evidence type="ECO:0000259" key="3">
    <source>
        <dbReference type="PROSITE" id="PS50977"/>
    </source>
</evidence>
<dbReference type="InterPro" id="IPR050624">
    <property type="entry name" value="HTH-type_Tx_Regulator"/>
</dbReference>
<name>A0A949JYS1_9FIRM</name>
<dbReference type="Proteomes" id="UP000712157">
    <property type="component" value="Unassembled WGS sequence"/>
</dbReference>
<dbReference type="AlphaFoldDB" id="A0A949JYS1"/>
<dbReference type="RefSeq" id="WP_158342380.1">
    <property type="nucleotide sequence ID" value="NZ_JAHQCW010000016.1"/>
</dbReference>
<gene>
    <name evidence="4" type="ORF">KTH89_11000</name>
</gene>
<dbReference type="SUPFAM" id="SSF46689">
    <property type="entry name" value="Homeodomain-like"/>
    <property type="match status" value="1"/>
</dbReference>
<feature type="DNA-binding region" description="H-T-H motif" evidence="2">
    <location>
        <begin position="31"/>
        <end position="50"/>
    </location>
</feature>
<evidence type="ECO:0000313" key="5">
    <source>
        <dbReference type="Proteomes" id="UP000712157"/>
    </source>
</evidence>
<proteinExistence type="predicted"/>
<organism evidence="4 5">
    <name type="scientific">Diplocloster agilis</name>
    <dbReference type="NCBI Taxonomy" id="2850323"/>
    <lineage>
        <taxon>Bacteria</taxon>
        <taxon>Bacillati</taxon>
        <taxon>Bacillota</taxon>
        <taxon>Clostridia</taxon>
        <taxon>Lachnospirales</taxon>
        <taxon>Lachnospiraceae</taxon>
        <taxon>Diplocloster</taxon>
    </lineage>
</organism>
<keyword evidence="5" id="KW-1185">Reference proteome</keyword>
<protein>
    <submittedName>
        <fullName evidence="4">TetR/AcrR family transcriptional regulator</fullName>
    </submittedName>
</protein>
<dbReference type="PRINTS" id="PR00455">
    <property type="entry name" value="HTHTETR"/>
</dbReference>
<dbReference type="InterPro" id="IPR009057">
    <property type="entry name" value="Homeodomain-like_sf"/>
</dbReference>
<evidence type="ECO:0000256" key="2">
    <source>
        <dbReference type="PROSITE-ProRule" id="PRU00335"/>
    </source>
</evidence>
<keyword evidence="1 2" id="KW-0238">DNA-binding</keyword>
<evidence type="ECO:0000313" key="4">
    <source>
        <dbReference type="EMBL" id="MBU9737069.1"/>
    </source>
</evidence>
<dbReference type="SUPFAM" id="SSF48498">
    <property type="entry name" value="Tetracyclin repressor-like, C-terminal domain"/>
    <property type="match status" value="1"/>
</dbReference>
<reference evidence="4" key="1">
    <citation type="submission" date="2021-06" db="EMBL/GenBank/DDBJ databases">
        <title>Description of novel taxa of the family Lachnospiraceae.</title>
        <authorList>
            <person name="Chaplin A.V."/>
            <person name="Sokolova S.R."/>
            <person name="Pikina A.P."/>
            <person name="Korzhanova M."/>
            <person name="Belova V."/>
            <person name="Korostin D."/>
            <person name="Efimov B.A."/>
        </authorList>
    </citation>
    <scope>NUCLEOTIDE SEQUENCE</scope>
    <source>
        <strain evidence="4">ASD5720</strain>
    </source>
</reference>
<feature type="domain" description="HTH tetR-type" evidence="3">
    <location>
        <begin position="8"/>
        <end position="68"/>
    </location>
</feature>
<comment type="caution">
    <text evidence="4">The sequence shown here is derived from an EMBL/GenBank/DDBJ whole genome shotgun (WGS) entry which is preliminary data.</text>
</comment>
<dbReference type="EMBL" id="JAHQCW010000016">
    <property type="protein sequence ID" value="MBU9737069.1"/>
    <property type="molecule type" value="Genomic_DNA"/>
</dbReference>
<sequence>MKRKEQAAIAKEKLLTAAQKLISEKGYDHISISDITKASGMSAGNFYHYFKSKEDLIIAVERDLYDRNLENVRKMHGKGILDMLTFYFCNSTDYTVNVYGVNFARQWFIYHLSNPTTLHDPSNKVNITIKEVKECLESCQKNGELRSDVCLDTLAEDIVLSTWGAQFYGILTNGEFDLLAWNERYCKTVLKQILEPYYADKK</sequence>
<dbReference type="GO" id="GO:0003677">
    <property type="term" value="F:DNA binding"/>
    <property type="evidence" value="ECO:0007669"/>
    <property type="project" value="UniProtKB-UniRule"/>
</dbReference>
<dbReference type="PANTHER" id="PTHR43479">
    <property type="entry name" value="ACREF/ENVCD OPERON REPRESSOR-RELATED"/>
    <property type="match status" value="1"/>
</dbReference>
<dbReference type="PANTHER" id="PTHR43479:SF11">
    <property type="entry name" value="ACREF_ENVCD OPERON REPRESSOR-RELATED"/>
    <property type="match status" value="1"/>
</dbReference>
<dbReference type="InterPro" id="IPR001647">
    <property type="entry name" value="HTH_TetR"/>
</dbReference>
<dbReference type="InterPro" id="IPR036271">
    <property type="entry name" value="Tet_transcr_reg_TetR-rel_C_sf"/>
</dbReference>
<accession>A0A949JYS1</accession>
<dbReference type="Gene3D" id="1.10.357.10">
    <property type="entry name" value="Tetracycline Repressor, domain 2"/>
    <property type="match status" value="1"/>
</dbReference>
<evidence type="ECO:0000256" key="1">
    <source>
        <dbReference type="ARBA" id="ARBA00023125"/>
    </source>
</evidence>